<reference evidence="1" key="2">
    <citation type="journal article" date="2015" name="Fish Shellfish Immunol.">
        <title>Early steps in the European eel (Anguilla anguilla)-Vibrio vulnificus interaction in the gills: Role of the RtxA13 toxin.</title>
        <authorList>
            <person name="Callol A."/>
            <person name="Pajuelo D."/>
            <person name="Ebbesson L."/>
            <person name="Teles M."/>
            <person name="MacKenzie S."/>
            <person name="Amaro C."/>
        </authorList>
    </citation>
    <scope>NUCLEOTIDE SEQUENCE</scope>
</reference>
<organism evidence="1">
    <name type="scientific">Anguilla anguilla</name>
    <name type="common">European freshwater eel</name>
    <name type="synonym">Muraena anguilla</name>
    <dbReference type="NCBI Taxonomy" id="7936"/>
    <lineage>
        <taxon>Eukaryota</taxon>
        <taxon>Metazoa</taxon>
        <taxon>Chordata</taxon>
        <taxon>Craniata</taxon>
        <taxon>Vertebrata</taxon>
        <taxon>Euteleostomi</taxon>
        <taxon>Actinopterygii</taxon>
        <taxon>Neopterygii</taxon>
        <taxon>Teleostei</taxon>
        <taxon>Anguilliformes</taxon>
        <taxon>Anguillidae</taxon>
        <taxon>Anguilla</taxon>
    </lineage>
</organism>
<name>A0A0E9SE14_ANGAN</name>
<sequence>MGLVKNILKLQKVRFSGAAMLYTL</sequence>
<proteinExistence type="predicted"/>
<dbReference type="EMBL" id="GBXM01069090">
    <property type="protein sequence ID" value="JAH39487.1"/>
    <property type="molecule type" value="Transcribed_RNA"/>
</dbReference>
<dbReference type="AlphaFoldDB" id="A0A0E9SE14"/>
<protein>
    <submittedName>
        <fullName evidence="1">Uncharacterized protein</fullName>
    </submittedName>
</protein>
<accession>A0A0E9SE14</accession>
<reference evidence="1" key="1">
    <citation type="submission" date="2014-11" db="EMBL/GenBank/DDBJ databases">
        <authorList>
            <person name="Amaro Gonzalez C."/>
        </authorList>
    </citation>
    <scope>NUCLEOTIDE SEQUENCE</scope>
</reference>
<evidence type="ECO:0000313" key="1">
    <source>
        <dbReference type="EMBL" id="JAH39487.1"/>
    </source>
</evidence>